<accession>A0ABD3WR37</accession>
<reference evidence="16 17" key="1">
    <citation type="submission" date="2024-11" db="EMBL/GenBank/DDBJ databases">
        <title>Chromosome-level genome assembly of the freshwater bivalve Anodonta woodiana.</title>
        <authorList>
            <person name="Chen X."/>
        </authorList>
    </citation>
    <scope>NUCLEOTIDE SEQUENCE [LARGE SCALE GENOMIC DNA]</scope>
    <source>
        <strain evidence="16">MN2024</strain>
        <tissue evidence="16">Gills</tissue>
    </source>
</reference>
<dbReference type="GO" id="GO:0005886">
    <property type="term" value="C:plasma membrane"/>
    <property type="evidence" value="ECO:0007669"/>
    <property type="project" value="UniProtKB-SubCell"/>
</dbReference>
<dbReference type="PROSITE" id="PS50221">
    <property type="entry name" value="GAIN_B"/>
    <property type="match status" value="1"/>
</dbReference>
<comment type="subcellular location">
    <subcellularLocation>
        <location evidence="1">Membrane</location>
        <topology evidence="1">Multi-pass membrane protein</topology>
    </subcellularLocation>
</comment>
<feature type="domain" description="G-protein coupled receptors family 2 profile 2" evidence="13">
    <location>
        <begin position="576"/>
        <end position="813"/>
    </location>
</feature>
<dbReference type="PANTHER" id="PTHR12011">
    <property type="entry name" value="ADHESION G-PROTEIN COUPLED RECEPTOR"/>
    <property type="match status" value="1"/>
</dbReference>
<feature type="transmembrane region" description="Helical" evidence="11">
    <location>
        <begin position="789"/>
        <end position="812"/>
    </location>
</feature>
<evidence type="ECO:0000259" key="12">
    <source>
        <dbReference type="PROSITE" id="PS50221"/>
    </source>
</evidence>
<evidence type="ECO:0000256" key="6">
    <source>
        <dbReference type="ARBA" id="ARBA00023157"/>
    </source>
</evidence>
<evidence type="ECO:0000256" key="9">
    <source>
        <dbReference type="PROSITE-ProRule" id="PRU00043"/>
    </source>
</evidence>
<feature type="domain" description="Cadherin" evidence="14">
    <location>
        <begin position="21"/>
        <end position="76"/>
    </location>
</feature>
<dbReference type="Pfam" id="PF00002">
    <property type="entry name" value="7tm_2"/>
    <property type="match status" value="1"/>
</dbReference>
<evidence type="ECO:0000259" key="15">
    <source>
        <dbReference type="PROSITE" id="PS50948"/>
    </source>
</evidence>
<evidence type="ECO:0000259" key="14">
    <source>
        <dbReference type="PROSITE" id="PS50268"/>
    </source>
</evidence>
<feature type="region of interest" description="Disordered" evidence="10">
    <location>
        <begin position="284"/>
        <end position="312"/>
    </location>
</feature>
<dbReference type="InterPro" id="IPR003609">
    <property type="entry name" value="Pan_app"/>
</dbReference>
<dbReference type="PRINTS" id="PR00249">
    <property type="entry name" value="GPCRSECRETIN"/>
</dbReference>
<feature type="transmembrane region" description="Helical" evidence="11">
    <location>
        <begin position="718"/>
        <end position="744"/>
    </location>
</feature>
<dbReference type="Proteomes" id="UP001634394">
    <property type="component" value="Unassembled WGS sequence"/>
</dbReference>
<evidence type="ECO:0000256" key="8">
    <source>
        <dbReference type="ARBA" id="ARBA00023292"/>
    </source>
</evidence>
<comment type="similarity">
    <text evidence="2">Belongs to the G-protein coupled receptor 2 family. Adhesion G-protein coupled receptor (ADGR) subfamily.</text>
</comment>
<dbReference type="EMBL" id="JBJQND010000005">
    <property type="protein sequence ID" value="KAL3875926.1"/>
    <property type="molecule type" value="Genomic_DNA"/>
</dbReference>
<keyword evidence="9" id="KW-0106">Calcium</keyword>
<keyword evidence="3 11" id="KW-0812">Transmembrane</keyword>
<evidence type="ECO:0000256" key="10">
    <source>
        <dbReference type="SAM" id="MobiDB-lite"/>
    </source>
</evidence>
<feature type="domain" description="Apple" evidence="15">
    <location>
        <begin position="187"/>
        <end position="266"/>
    </location>
</feature>
<dbReference type="InterPro" id="IPR017981">
    <property type="entry name" value="GPCR_2-like_7TM"/>
</dbReference>
<evidence type="ECO:0000256" key="1">
    <source>
        <dbReference type="ARBA" id="ARBA00004141"/>
    </source>
</evidence>
<dbReference type="Gene3D" id="2.60.220.50">
    <property type="match status" value="1"/>
</dbReference>
<protein>
    <submittedName>
        <fullName evidence="16">Uncharacterized protein</fullName>
    </submittedName>
</protein>
<evidence type="ECO:0000256" key="4">
    <source>
        <dbReference type="ARBA" id="ARBA00022989"/>
    </source>
</evidence>
<keyword evidence="4 11" id="KW-1133">Transmembrane helix</keyword>
<organism evidence="16 17">
    <name type="scientific">Sinanodonta woodiana</name>
    <name type="common">Chinese pond mussel</name>
    <name type="synonym">Anodonta woodiana</name>
    <dbReference type="NCBI Taxonomy" id="1069815"/>
    <lineage>
        <taxon>Eukaryota</taxon>
        <taxon>Metazoa</taxon>
        <taxon>Spiralia</taxon>
        <taxon>Lophotrochozoa</taxon>
        <taxon>Mollusca</taxon>
        <taxon>Bivalvia</taxon>
        <taxon>Autobranchia</taxon>
        <taxon>Heteroconchia</taxon>
        <taxon>Palaeoheterodonta</taxon>
        <taxon>Unionida</taxon>
        <taxon>Unionoidea</taxon>
        <taxon>Unionidae</taxon>
        <taxon>Unioninae</taxon>
        <taxon>Sinanodonta</taxon>
    </lineage>
</organism>
<dbReference type="Gene3D" id="2.60.40.60">
    <property type="entry name" value="Cadherins"/>
    <property type="match status" value="2"/>
</dbReference>
<feature type="transmembrane region" description="Helical" evidence="11">
    <location>
        <begin position="640"/>
        <end position="658"/>
    </location>
</feature>
<dbReference type="PANTHER" id="PTHR12011:SF347">
    <property type="entry name" value="FI21270P1-RELATED"/>
    <property type="match status" value="1"/>
</dbReference>
<dbReference type="Pfam" id="PF01825">
    <property type="entry name" value="GPS"/>
    <property type="match status" value="1"/>
</dbReference>
<dbReference type="InterPro" id="IPR000203">
    <property type="entry name" value="GPS"/>
</dbReference>
<dbReference type="PROSITE" id="PS50268">
    <property type="entry name" value="CADHERIN_2"/>
    <property type="match status" value="1"/>
</dbReference>
<keyword evidence="5 11" id="KW-0472">Membrane</keyword>
<dbReference type="InterPro" id="IPR000832">
    <property type="entry name" value="GPCR_2_secretin-like"/>
</dbReference>
<keyword evidence="17" id="KW-1185">Reference proteome</keyword>
<dbReference type="FunFam" id="1.20.1070.10:FF:000058">
    <property type="entry name" value="Adhesion G protein-coupled receptor F5"/>
    <property type="match status" value="1"/>
</dbReference>
<dbReference type="PROSITE" id="PS50261">
    <property type="entry name" value="G_PROTEIN_RECEP_F2_4"/>
    <property type="match status" value="1"/>
</dbReference>
<feature type="transmembrane region" description="Helical" evidence="11">
    <location>
        <begin position="764"/>
        <end position="783"/>
    </location>
</feature>
<dbReference type="SMART" id="SM00303">
    <property type="entry name" value="GPS"/>
    <property type="match status" value="1"/>
</dbReference>
<dbReference type="InterPro" id="IPR046338">
    <property type="entry name" value="GAIN_dom_sf"/>
</dbReference>
<evidence type="ECO:0000259" key="13">
    <source>
        <dbReference type="PROSITE" id="PS50261"/>
    </source>
</evidence>
<dbReference type="AlphaFoldDB" id="A0ABD3WR37"/>
<evidence type="ECO:0000256" key="11">
    <source>
        <dbReference type="SAM" id="Phobius"/>
    </source>
</evidence>
<feature type="transmembrane region" description="Helical" evidence="11">
    <location>
        <begin position="578"/>
        <end position="601"/>
    </location>
</feature>
<evidence type="ECO:0000256" key="3">
    <source>
        <dbReference type="ARBA" id="ARBA00022692"/>
    </source>
</evidence>
<proteinExistence type="inferred from homology"/>
<evidence type="ECO:0000313" key="17">
    <source>
        <dbReference type="Proteomes" id="UP001634394"/>
    </source>
</evidence>
<dbReference type="InterPro" id="IPR015919">
    <property type="entry name" value="Cadherin-like_sf"/>
</dbReference>
<keyword evidence="8" id="KW-0424">Laminin EGF-like domain</keyword>
<dbReference type="InterPro" id="IPR002126">
    <property type="entry name" value="Cadherin-like_dom"/>
</dbReference>
<feature type="transmembrane region" description="Helical" evidence="11">
    <location>
        <begin position="679"/>
        <end position="698"/>
    </location>
</feature>
<dbReference type="SMART" id="SM00112">
    <property type="entry name" value="CA"/>
    <property type="match status" value="1"/>
</dbReference>
<evidence type="ECO:0000256" key="5">
    <source>
        <dbReference type="ARBA" id="ARBA00023136"/>
    </source>
</evidence>
<feature type="compositionally biased region" description="Polar residues" evidence="10">
    <location>
        <begin position="297"/>
        <end position="312"/>
    </location>
</feature>
<gene>
    <name evidence="16" type="ORF">ACJMK2_033830</name>
</gene>
<comment type="caution">
    <text evidence="16">The sequence shown here is derived from an EMBL/GenBank/DDBJ whole genome shotgun (WGS) entry which is preliminary data.</text>
</comment>
<sequence>MKIYVMSKIGCVGENVSSLPFLINLTNGIIRLVGALDREQRSEYHLTKTASDENQNSLSLTGIVKVLDKNDNEPVCPDSIKFTAREIAPISEVVGSLGCTDADIDNNAEILYQLESSRSGTYLPFKVTPFGNVVVAVPLAYRSFEKQNTFSFSIQYKNSAYMERNSTSQDGEWKNTNITVVIEHSGCLQGWQFEALQNQILLWRDVGRLDRLTLKECQLHCSTMNHPPCNTIVMGPNTCILYEETIYTIQNFVQKRDSFAMYRKYCVTDPQSSPAIRKIQEKLPGYTSPSGEKKSDTSTMVPSHNTVSKPSSKETSIINLSLLLDVSMEIKDFLVNGGDKVHTDLWMSADILHYLVHHLDTKTIDSNYSIDFIKVVNEAMSSLLDPKNIYFWKINQKSGQGPEKIIAAYDHLSECLSNIKHDKNLSLMTEHISIYVLNINQTNVEKNLTFGLSSGGNNAVFLPQDVIKAGNIYMSFKLKSHLISIVVNPKPRNPFNTPLFLDIKMTNPAIGDSDRSCVFLNDVIRENGSRLWDHGGCSVASWNASHTRCQCNHMTNFAVLMQVKDFEIGEGEKASLEVLTIMGCCGSIAALSATLVILFWLKLRSDRFILLMNLSTAIILAQIVFLVGVDATENQALCRFIAILLHYLYMAVFALMLAEGIQLYHKLHRAFSRDINLMTYLALGWGVPLAIVIISLAIDFDGYGTQKRCWLSTERGTIWAFVGPVLTITMINIIVLVIVIRTFLGVQINARKTEREKFKSSVKAAVVLLPLLGITWVFGVLAINADTIVFQYTFALLNSLQGLFIFLFHVVFNEEVKLACGRHSSKLKPVRTSSSSEDVSELNQFRANHKTRKFLLTSLIDVKDP</sequence>
<name>A0ABD3WR37_SINWO</name>
<evidence type="ECO:0000256" key="2">
    <source>
        <dbReference type="ARBA" id="ARBA00007343"/>
    </source>
</evidence>
<dbReference type="SUPFAM" id="SSF49313">
    <property type="entry name" value="Cadherin-like"/>
    <property type="match status" value="2"/>
</dbReference>
<dbReference type="GO" id="GO:0005509">
    <property type="term" value="F:calcium ion binding"/>
    <property type="evidence" value="ECO:0007669"/>
    <property type="project" value="UniProtKB-UniRule"/>
</dbReference>
<dbReference type="InterPro" id="IPR057244">
    <property type="entry name" value="GAIN_B"/>
</dbReference>
<feature type="domain" description="GAIN-B" evidence="12">
    <location>
        <begin position="423"/>
        <end position="567"/>
    </location>
</feature>
<keyword evidence="7" id="KW-0325">Glycoprotein</keyword>
<feature type="transmembrane region" description="Helical" evidence="11">
    <location>
        <begin position="608"/>
        <end position="628"/>
    </location>
</feature>
<dbReference type="CDD" id="cd11304">
    <property type="entry name" value="Cadherin_repeat"/>
    <property type="match status" value="2"/>
</dbReference>
<dbReference type="PROSITE" id="PS50948">
    <property type="entry name" value="PAN"/>
    <property type="match status" value="1"/>
</dbReference>
<dbReference type="Gene3D" id="1.20.1070.10">
    <property type="entry name" value="Rhodopsin 7-helix transmembrane proteins"/>
    <property type="match status" value="1"/>
</dbReference>
<evidence type="ECO:0000313" key="16">
    <source>
        <dbReference type="EMBL" id="KAL3875926.1"/>
    </source>
</evidence>
<keyword evidence="6" id="KW-1015">Disulfide bond</keyword>
<evidence type="ECO:0000256" key="7">
    <source>
        <dbReference type="ARBA" id="ARBA00023180"/>
    </source>
</evidence>